<name>A0A9X2JY12_9ACTN</name>
<evidence type="ECO:0000313" key="1">
    <source>
        <dbReference type="EMBL" id="MCP2353662.1"/>
    </source>
</evidence>
<dbReference type="Proteomes" id="UP001139648">
    <property type="component" value="Unassembled WGS sequence"/>
</dbReference>
<evidence type="ECO:0000313" key="2">
    <source>
        <dbReference type="Proteomes" id="UP001139648"/>
    </source>
</evidence>
<organism evidence="1 2">
    <name type="scientific">Nonomuraea thailandensis</name>
    <dbReference type="NCBI Taxonomy" id="1188745"/>
    <lineage>
        <taxon>Bacteria</taxon>
        <taxon>Bacillati</taxon>
        <taxon>Actinomycetota</taxon>
        <taxon>Actinomycetes</taxon>
        <taxon>Streptosporangiales</taxon>
        <taxon>Streptosporangiaceae</taxon>
        <taxon>Nonomuraea</taxon>
    </lineage>
</organism>
<reference evidence="1" key="1">
    <citation type="submission" date="2022-06" db="EMBL/GenBank/DDBJ databases">
        <title>Sequencing the genomes of 1000 actinobacteria strains.</title>
        <authorList>
            <person name="Klenk H.-P."/>
        </authorList>
    </citation>
    <scope>NUCLEOTIDE SEQUENCE</scope>
    <source>
        <strain evidence="1">DSM 46694</strain>
    </source>
</reference>
<gene>
    <name evidence="1" type="ORF">HD597_000682</name>
</gene>
<sequence>MESALLLEPIRKQPDRTLAAYQSPGGGQKESNVRSIARRLLSVAVAAVTMTLSTTTGSADAAVQKYPPAYNMKSQYLGAYPHAGLENAVVARRLYLAAGTYEWWHAPNRCIRKIELGAGWYDWTNYLSPGGGYYKHGSILNPVTPGWETVEHACNWTLTKSGTMNWGGILIPQF</sequence>
<proteinExistence type="predicted"/>
<dbReference type="AlphaFoldDB" id="A0A9X2JY12"/>
<keyword evidence="2" id="KW-1185">Reference proteome</keyword>
<dbReference type="EMBL" id="JAMZEB010000001">
    <property type="protein sequence ID" value="MCP2353662.1"/>
    <property type="molecule type" value="Genomic_DNA"/>
</dbReference>
<protein>
    <submittedName>
        <fullName evidence="1">Uncharacterized protein</fullName>
    </submittedName>
</protein>
<dbReference type="RefSeq" id="WP_253740189.1">
    <property type="nucleotide sequence ID" value="NZ_JAMZEB010000001.1"/>
</dbReference>
<comment type="caution">
    <text evidence="1">The sequence shown here is derived from an EMBL/GenBank/DDBJ whole genome shotgun (WGS) entry which is preliminary data.</text>
</comment>
<accession>A0A9X2JY12</accession>